<dbReference type="SUPFAM" id="SSF53474">
    <property type="entry name" value="alpha/beta-Hydrolases"/>
    <property type="match status" value="1"/>
</dbReference>
<dbReference type="RefSeq" id="WP_119828842.1">
    <property type="nucleotide sequence ID" value="NZ_QYUL01000001.1"/>
</dbReference>
<dbReference type="OrthoDB" id="5353055at2"/>
<organism evidence="1 2">
    <name type="scientific">Azospirillum cavernae</name>
    <dbReference type="NCBI Taxonomy" id="2320860"/>
    <lineage>
        <taxon>Bacteria</taxon>
        <taxon>Pseudomonadati</taxon>
        <taxon>Pseudomonadota</taxon>
        <taxon>Alphaproteobacteria</taxon>
        <taxon>Rhodospirillales</taxon>
        <taxon>Azospirillaceae</taxon>
        <taxon>Azospirillum</taxon>
    </lineage>
</organism>
<dbReference type="Gene3D" id="3.40.50.1820">
    <property type="entry name" value="alpha/beta hydrolase"/>
    <property type="match status" value="1"/>
</dbReference>
<accession>A0A418VZK0</accession>
<gene>
    <name evidence="1" type="ORF">D3877_00415</name>
</gene>
<protein>
    <recommendedName>
        <fullName evidence="3">Alpha/beta hydrolase</fullName>
    </recommendedName>
</protein>
<dbReference type="InterPro" id="IPR029058">
    <property type="entry name" value="AB_hydrolase_fold"/>
</dbReference>
<evidence type="ECO:0008006" key="3">
    <source>
        <dbReference type="Google" id="ProtNLM"/>
    </source>
</evidence>
<dbReference type="AlphaFoldDB" id="A0A418VZK0"/>
<proteinExistence type="predicted"/>
<dbReference type="Proteomes" id="UP000283458">
    <property type="component" value="Unassembled WGS sequence"/>
</dbReference>
<keyword evidence="2" id="KW-1185">Reference proteome</keyword>
<dbReference type="EMBL" id="QYUL01000001">
    <property type="protein sequence ID" value="RJF83202.1"/>
    <property type="molecule type" value="Genomic_DNA"/>
</dbReference>
<comment type="caution">
    <text evidence="1">The sequence shown here is derived from an EMBL/GenBank/DDBJ whole genome shotgun (WGS) entry which is preliminary data.</text>
</comment>
<reference evidence="1 2" key="1">
    <citation type="submission" date="2018-09" db="EMBL/GenBank/DDBJ databases">
        <authorList>
            <person name="Zhu H."/>
        </authorList>
    </citation>
    <scope>NUCLEOTIDE SEQUENCE [LARGE SCALE GENOMIC DNA]</scope>
    <source>
        <strain evidence="1 2">K2W22B-5</strain>
    </source>
</reference>
<sequence length="284" mass="29894">MRRLAVVGLVGLALWLAGGVPAGAQQPQGKIQGSELSPSPDNLARSWAGASLVLPPALTGGALWQGALRDAPSAIGATAAARSPLVILMHGSSGLAPFVGEHQRWLAERLGLPSIAPDSLAIPNRLTYSSPIDVAVYERVHSLRLAELEHALAQAKALPWVDPARILIAGTSEGAVPVARLSDPQPLARLIYSWSCEANYFVEAPKTAVPTDTPVLSVIATRDPYFSPENPWNAPYPVKGTCGEALKAHKDATIIALSSDKHTILNSPQSRDAAAAFITRVLGR</sequence>
<evidence type="ECO:0000313" key="2">
    <source>
        <dbReference type="Proteomes" id="UP000283458"/>
    </source>
</evidence>
<evidence type="ECO:0000313" key="1">
    <source>
        <dbReference type="EMBL" id="RJF83202.1"/>
    </source>
</evidence>
<name>A0A418VZK0_9PROT</name>